<dbReference type="EC" id="3.4.22.71" evidence="3"/>
<dbReference type="InterPro" id="IPR005754">
    <property type="entry name" value="Sortase"/>
</dbReference>
<dbReference type="EMBL" id="JBJUVG010000001">
    <property type="protein sequence ID" value="MFM9412984.1"/>
    <property type="molecule type" value="Genomic_DNA"/>
</dbReference>
<keyword evidence="1 3" id="KW-0378">Hydrolase</keyword>
<dbReference type="InterPro" id="IPR023365">
    <property type="entry name" value="Sortase_dom-sf"/>
</dbReference>
<comment type="caution">
    <text evidence="3">The sequence shown here is derived from an EMBL/GenBank/DDBJ whole genome shotgun (WGS) entry which is preliminary data.</text>
</comment>
<sequence length="245" mass="27605">MHKKVLLAIKVGLLLVILFSGYKIVSYYLADHDFTSQHEVLKAKLPVSSEAETLAGEKAGLEAESVARTLADLRDRYPDIIGWIQIPGTKIDLPIVQGQDNAYYLDHSYTGAYHPFGEVFMDKANQPDLTDQNTILYGHNVQSGQVFHDLEGYQDQAFRDAHPTVHIYTPEGRQDYQVVAVYIASPASPYRAPNYSLTDWQTFRNWVAERNLIQEDLPADPSHPILTLSTCSDTERLVVQAQRVT</sequence>
<name>A0ABW9GWC1_9FIRM</name>
<dbReference type="Gene3D" id="2.40.260.10">
    <property type="entry name" value="Sortase"/>
    <property type="match status" value="1"/>
</dbReference>
<gene>
    <name evidence="3" type="primary">srtB</name>
    <name evidence="3" type="ORF">ACKQTC_01150</name>
</gene>
<organism evidence="3 4">
    <name type="scientific">Peptococcus simiae</name>
    <dbReference type="NCBI Taxonomy" id="1643805"/>
    <lineage>
        <taxon>Bacteria</taxon>
        <taxon>Bacillati</taxon>
        <taxon>Bacillota</taxon>
        <taxon>Clostridia</taxon>
        <taxon>Eubacteriales</taxon>
        <taxon>Peptococcaceae</taxon>
        <taxon>Peptococcus</taxon>
    </lineage>
</organism>
<dbReference type="Proteomes" id="UP001631949">
    <property type="component" value="Unassembled WGS sequence"/>
</dbReference>
<keyword evidence="2" id="KW-0472">Membrane</keyword>
<dbReference type="NCBIfam" id="TIGR03064">
    <property type="entry name" value="sortase_srtB"/>
    <property type="match status" value="1"/>
</dbReference>
<keyword evidence="4" id="KW-1185">Reference proteome</keyword>
<evidence type="ECO:0000313" key="4">
    <source>
        <dbReference type="Proteomes" id="UP001631949"/>
    </source>
</evidence>
<reference evidence="3 4" key="1">
    <citation type="journal article" date="2016" name="Int. J. Syst. Evol. Microbiol.">
        <title>Peptococcus simiae sp. nov., isolated from rhesus macaque faeces and emended description of the genus Peptococcus.</title>
        <authorList>
            <person name="Shkoporov A.N."/>
            <person name="Efimov B.A."/>
            <person name="Kondova I."/>
            <person name="Ouwerling B."/>
            <person name="Chaplin A.V."/>
            <person name="Shcherbakova V.A."/>
            <person name="Langermans J.A.M."/>
        </authorList>
    </citation>
    <scope>NUCLEOTIDE SEQUENCE [LARGE SCALE GENOMIC DNA]</scope>
    <source>
        <strain evidence="3 4">M108</strain>
    </source>
</reference>
<evidence type="ECO:0000313" key="3">
    <source>
        <dbReference type="EMBL" id="MFM9412984.1"/>
    </source>
</evidence>
<dbReference type="Pfam" id="PF04203">
    <property type="entry name" value="Sortase"/>
    <property type="match status" value="1"/>
</dbReference>
<keyword evidence="2" id="KW-1133">Transmembrane helix</keyword>
<evidence type="ECO:0000256" key="1">
    <source>
        <dbReference type="ARBA" id="ARBA00022801"/>
    </source>
</evidence>
<dbReference type="SUPFAM" id="SSF63817">
    <property type="entry name" value="Sortase"/>
    <property type="match status" value="1"/>
</dbReference>
<dbReference type="InterPro" id="IPR009835">
    <property type="entry name" value="SrtB"/>
</dbReference>
<dbReference type="CDD" id="cd05826">
    <property type="entry name" value="Sortase_B"/>
    <property type="match status" value="1"/>
</dbReference>
<dbReference type="RefSeq" id="WP_408976601.1">
    <property type="nucleotide sequence ID" value="NZ_JBJUVG010000001.1"/>
</dbReference>
<accession>A0ABW9GWC1</accession>
<keyword evidence="2" id="KW-0812">Transmembrane</keyword>
<dbReference type="GO" id="GO:0016787">
    <property type="term" value="F:hydrolase activity"/>
    <property type="evidence" value="ECO:0007669"/>
    <property type="project" value="UniProtKB-KW"/>
</dbReference>
<feature type="transmembrane region" description="Helical" evidence="2">
    <location>
        <begin position="7"/>
        <end position="30"/>
    </location>
</feature>
<evidence type="ECO:0000256" key="2">
    <source>
        <dbReference type="SAM" id="Phobius"/>
    </source>
</evidence>
<protein>
    <submittedName>
        <fullName evidence="3">Class B sortase</fullName>
        <ecNumber evidence="3">3.4.22.71</ecNumber>
    </submittedName>
</protein>
<proteinExistence type="predicted"/>